<proteinExistence type="predicted"/>
<dbReference type="InterPro" id="IPR002508">
    <property type="entry name" value="MurNAc-LAA_cat"/>
</dbReference>
<dbReference type="Gene3D" id="3.40.630.40">
    <property type="entry name" value="Zn-dependent exopeptidases"/>
    <property type="match status" value="1"/>
</dbReference>
<keyword evidence="3" id="KW-1133">Transmembrane helix</keyword>
<evidence type="ECO:0000256" key="3">
    <source>
        <dbReference type="SAM" id="Phobius"/>
    </source>
</evidence>
<feature type="region of interest" description="Disordered" evidence="2">
    <location>
        <begin position="72"/>
        <end position="117"/>
    </location>
</feature>
<dbReference type="RefSeq" id="WP_328957039.1">
    <property type="nucleotide sequence ID" value="NZ_CP108110.1"/>
</dbReference>
<dbReference type="SUPFAM" id="SSF53187">
    <property type="entry name" value="Zn-dependent exopeptidases"/>
    <property type="match status" value="1"/>
</dbReference>
<gene>
    <name evidence="5" type="ORF">OHA16_27740</name>
</gene>
<dbReference type="Proteomes" id="UP001432222">
    <property type="component" value="Chromosome"/>
</dbReference>
<dbReference type="InterPro" id="IPR050695">
    <property type="entry name" value="N-acetylmuramoyl_amidase_3"/>
</dbReference>
<feature type="transmembrane region" description="Helical" evidence="3">
    <location>
        <begin position="43"/>
        <end position="64"/>
    </location>
</feature>
<dbReference type="PANTHER" id="PTHR30404">
    <property type="entry name" value="N-ACETYLMURAMOYL-L-ALANINE AMIDASE"/>
    <property type="match status" value="1"/>
</dbReference>
<dbReference type="EMBL" id="CP108110">
    <property type="protein sequence ID" value="WUQ86416.1"/>
    <property type="molecule type" value="Genomic_DNA"/>
</dbReference>
<name>A0ABZ1U8K1_9ACTN</name>
<accession>A0ABZ1U8K1</accession>
<keyword evidence="1" id="KW-0378">Hydrolase</keyword>
<keyword evidence="6" id="KW-1185">Reference proteome</keyword>
<dbReference type="Pfam" id="PF01520">
    <property type="entry name" value="Amidase_3"/>
    <property type="match status" value="1"/>
</dbReference>
<dbReference type="SMART" id="SM00646">
    <property type="entry name" value="Ami_3"/>
    <property type="match status" value="1"/>
</dbReference>
<feature type="domain" description="MurNAc-LAA" evidence="4">
    <location>
        <begin position="215"/>
        <end position="342"/>
    </location>
</feature>
<keyword evidence="3" id="KW-0472">Membrane</keyword>
<evidence type="ECO:0000259" key="4">
    <source>
        <dbReference type="SMART" id="SM00646"/>
    </source>
</evidence>
<organism evidence="5 6">
    <name type="scientific">Kitasatospora purpeofusca</name>
    <dbReference type="NCBI Taxonomy" id="67352"/>
    <lineage>
        <taxon>Bacteria</taxon>
        <taxon>Bacillati</taxon>
        <taxon>Actinomycetota</taxon>
        <taxon>Actinomycetes</taxon>
        <taxon>Kitasatosporales</taxon>
        <taxon>Streptomycetaceae</taxon>
        <taxon>Kitasatospora</taxon>
    </lineage>
</organism>
<feature type="region of interest" description="Disordered" evidence="2">
    <location>
        <begin position="1"/>
        <end position="40"/>
    </location>
</feature>
<evidence type="ECO:0000313" key="6">
    <source>
        <dbReference type="Proteomes" id="UP001432222"/>
    </source>
</evidence>
<sequence length="348" mass="35738">MTRTTRRPAGPTAPDSTAPDSTGAAPGRTGDPGQDRRRRRSRLLRTVTVIGVLAPLGLAGWLGWRTVGSPDRSVPAAAAGTGTPAAAPPGGADPTAAPTGTPAPGTAPSGTADPAFPLRAVPTATTLAGRTVLLDPGHNTGNSAHTAEINRKVDIGNARKECDTTGTSTNSGYSEAEYSLDVVHRARAILAARGATVVLVHDGDRPWGPCIDERARIGNTAHADAAVSVHGDGGPANGSGFHVIMPAKVVAGKADTAAIVDPSHRLGLLLRDSFHAATGEPYADYVASKGLDTRSDLGGLNLSTVPKVFIECGNMRNPADARRMTDPQWRQQAAQGIADALTSFLTTR</sequence>
<reference evidence="5" key="1">
    <citation type="submission" date="2022-10" db="EMBL/GenBank/DDBJ databases">
        <title>The complete genomes of actinobacterial strains from the NBC collection.</title>
        <authorList>
            <person name="Joergensen T.S."/>
            <person name="Alvarez Arevalo M."/>
            <person name="Sterndorff E.B."/>
            <person name="Faurdal D."/>
            <person name="Vuksanovic O."/>
            <person name="Mourched A.-S."/>
            <person name="Charusanti P."/>
            <person name="Shaw S."/>
            <person name="Blin K."/>
            <person name="Weber T."/>
        </authorList>
    </citation>
    <scope>NUCLEOTIDE SEQUENCE</scope>
    <source>
        <strain evidence="5">NBC_00222</strain>
    </source>
</reference>
<dbReference type="CDD" id="cd02696">
    <property type="entry name" value="MurNAc-LAA"/>
    <property type="match status" value="1"/>
</dbReference>
<evidence type="ECO:0000256" key="1">
    <source>
        <dbReference type="ARBA" id="ARBA00022801"/>
    </source>
</evidence>
<evidence type="ECO:0000256" key="2">
    <source>
        <dbReference type="SAM" id="MobiDB-lite"/>
    </source>
</evidence>
<protein>
    <submittedName>
        <fullName evidence="5">N-acetylmuramoyl-L-alanine amidase</fullName>
    </submittedName>
</protein>
<evidence type="ECO:0000313" key="5">
    <source>
        <dbReference type="EMBL" id="WUQ86416.1"/>
    </source>
</evidence>
<keyword evidence="3" id="KW-0812">Transmembrane</keyword>
<feature type="compositionally biased region" description="Low complexity" evidence="2">
    <location>
        <begin position="75"/>
        <end position="115"/>
    </location>
</feature>
<dbReference type="PANTHER" id="PTHR30404:SF0">
    <property type="entry name" value="N-ACETYLMURAMOYL-L-ALANINE AMIDASE AMIC"/>
    <property type="match status" value="1"/>
</dbReference>